<dbReference type="SUPFAM" id="SSF55331">
    <property type="entry name" value="Tautomerase/MIF"/>
    <property type="match status" value="1"/>
</dbReference>
<dbReference type="AlphaFoldDB" id="A0A7Z7BAA3"/>
<dbReference type="InterPro" id="IPR014347">
    <property type="entry name" value="Tautomerase/MIF_sf"/>
</dbReference>
<name>A0A7Z7BAA3_9BURK</name>
<dbReference type="PANTHER" id="PTHR38460:SF1">
    <property type="entry name" value="TAUTOMERASE YOLI-RELATED"/>
    <property type="match status" value="1"/>
</dbReference>
<proteinExistence type="predicted"/>
<reference evidence="1" key="1">
    <citation type="submission" date="2016-10" db="EMBL/GenBank/DDBJ databases">
        <authorList>
            <person name="Varghese N."/>
            <person name="Submissions S."/>
        </authorList>
    </citation>
    <scope>NUCLEOTIDE SEQUENCE [LARGE SCALE GENOMIC DNA]</scope>
    <source>
        <strain evidence="1">YR281</strain>
    </source>
</reference>
<protein>
    <submittedName>
        <fullName evidence="1">Phenylpyruvate tautomerase PptA, 4-oxalocrotonate tautomerase family</fullName>
    </submittedName>
</protein>
<evidence type="ECO:0000313" key="1">
    <source>
        <dbReference type="EMBL" id="SDI17883.1"/>
    </source>
</evidence>
<dbReference type="InterPro" id="IPR037479">
    <property type="entry name" value="Tauto_MSAD"/>
</dbReference>
<dbReference type="Proteomes" id="UP000198900">
    <property type="component" value="Unassembled WGS sequence"/>
</dbReference>
<gene>
    <name evidence="1" type="ORF">SAMN04487926_11326</name>
</gene>
<comment type="caution">
    <text evidence="1">The sequence shown here is derived from an EMBL/GenBank/DDBJ whole genome shotgun (WGS) entry which is preliminary data.</text>
</comment>
<dbReference type="Pfam" id="PF14552">
    <property type="entry name" value="Tautomerase_2"/>
    <property type="match status" value="1"/>
</dbReference>
<dbReference type="PANTHER" id="PTHR38460">
    <property type="entry name" value="TAUTOMERASE YOLI-RELATED"/>
    <property type="match status" value="1"/>
</dbReference>
<dbReference type="EMBL" id="FNDI01000013">
    <property type="protein sequence ID" value="SDI17883.1"/>
    <property type="molecule type" value="Genomic_DNA"/>
</dbReference>
<evidence type="ECO:0000313" key="2">
    <source>
        <dbReference type="Proteomes" id="UP000198900"/>
    </source>
</evidence>
<accession>A0A7Z7BAA3</accession>
<sequence>MMTIIYYRVVAEPAIRAFLLLNLTPRAGIDVSTREIIMPLVRIDLAEGQSAEYRSAVADEVYKAMTTTMNVPANDRFMVVNEHKPGDFIADPTYLGIERSPQCVIVQLTLNAGRDIALKKAFYKALSEGLHARVGLRREDLFISLVEVPKENWSFGNGEAQYAQ</sequence>
<keyword evidence="2" id="KW-1185">Reference proteome</keyword>
<dbReference type="Gene3D" id="3.30.429.10">
    <property type="entry name" value="Macrophage Migration Inhibitory Factor"/>
    <property type="match status" value="1"/>
</dbReference>
<organism evidence="1 2">
    <name type="scientific">Paraburkholderia steynii</name>
    <dbReference type="NCBI Taxonomy" id="1245441"/>
    <lineage>
        <taxon>Bacteria</taxon>
        <taxon>Pseudomonadati</taxon>
        <taxon>Pseudomonadota</taxon>
        <taxon>Betaproteobacteria</taxon>
        <taxon>Burkholderiales</taxon>
        <taxon>Burkholderiaceae</taxon>
        <taxon>Paraburkholderia</taxon>
    </lineage>
</organism>